<accession>A0ABT6FRE0</accession>
<comment type="caution">
    <text evidence="1">The sequence shown here is derived from an EMBL/GenBank/DDBJ whole genome shotgun (WGS) entry which is preliminary data.</text>
</comment>
<organism evidence="1 2">
    <name type="scientific">Galbibacter pacificus</name>
    <dbReference type="NCBI Taxonomy" id="2996052"/>
    <lineage>
        <taxon>Bacteria</taxon>
        <taxon>Pseudomonadati</taxon>
        <taxon>Bacteroidota</taxon>
        <taxon>Flavobacteriia</taxon>
        <taxon>Flavobacteriales</taxon>
        <taxon>Flavobacteriaceae</taxon>
        <taxon>Galbibacter</taxon>
    </lineage>
</organism>
<keyword evidence="2" id="KW-1185">Reference proteome</keyword>
<dbReference type="Proteomes" id="UP001153642">
    <property type="component" value="Unassembled WGS sequence"/>
</dbReference>
<proteinExistence type="predicted"/>
<sequence>MTLKHLALYIFFIALTTKPSLGTAQKAKDTINYEFLFGTAVKGDVPAILTYLDSLSVTREKDIAFKNKFEDRFKYGMDRTDDYFSTQDTLLNPLHKLFQGYWRDGLLHPEENNDSIFKQELIAFFNKENVSHAYADGKVTEKNLEPVYKKYIEDRGYYCTGFGKAGKFYDFLVWKTMEPEVFTIDLVNHTEKVQVYFMKDFLSLGWMEYSRLGERYPGGWATNEALYCVTKGYDQTSEKFKVIYLKHEGQHFYDYKRFPGLASKDLEYRGKLVEMIYCDKELYNRVSYYLDNAKNDPRNAHPHANYRIIKNLSEEIFGEAYVTDFNRWLAVPKEKLHESSLKLYQKNTKYLLDKES</sequence>
<evidence type="ECO:0000313" key="2">
    <source>
        <dbReference type="Proteomes" id="UP001153642"/>
    </source>
</evidence>
<evidence type="ECO:0000313" key="1">
    <source>
        <dbReference type="EMBL" id="MDG3585824.1"/>
    </source>
</evidence>
<dbReference type="RefSeq" id="WP_277898923.1">
    <property type="nucleotide sequence ID" value="NZ_JAPMUA010000002.1"/>
</dbReference>
<name>A0ABT6FRE0_9FLAO</name>
<gene>
    <name evidence="1" type="ORF">OSR52_08070</name>
</gene>
<dbReference type="EMBL" id="JAPMUA010000002">
    <property type="protein sequence ID" value="MDG3585824.1"/>
    <property type="molecule type" value="Genomic_DNA"/>
</dbReference>
<protein>
    <submittedName>
        <fullName evidence="1">Uncharacterized protein</fullName>
    </submittedName>
</protein>
<reference evidence="1" key="1">
    <citation type="submission" date="2022-11" db="EMBL/GenBank/DDBJ databases">
        <title>High-quality draft genome sequence of Galbibacter sp. strain CMA-7.</title>
        <authorList>
            <person name="Wei L."/>
            <person name="Dong C."/>
            <person name="Shao Z."/>
        </authorList>
    </citation>
    <scope>NUCLEOTIDE SEQUENCE</scope>
    <source>
        <strain evidence="1">CMA-7</strain>
    </source>
</reference>